<evidence type="ECO:0000313" key="3">
    <source>
        <dbReference type="EMBL" id="CEG59518.1"/>
    </source>
</evidence>
<gene>
    <name evidence="3" type="ORF">LMI_0151</name>
    <name evidence="4" type="ORF">SAMN02982997_00385</name>
</gene>
<dbReference type="GO" id="GO:0016491">
    <property type="term" value="F:oxidoreductase activity"/>
    <property type="evidence" value="ECO:0007669"/>
    <property type="project" value="UniProtKB-KW"/>
</dbReference>
<name>A0A098GAR5_LEGMI</name>
<comment type="similarity">
    <text evidence="1">Belongs to the short-chain dehydrogenases/reductases (SDR) family.</text>
</comment>
<dbReference type="KEGG" id="tmc:LMI_0151"/>
<dbReference type="SUPFAM" id="SSF51735">
    <property type="entry name" value="NAD(P)-binding Rossmann-fold domains"/>
    <property type="match status" value="1"/>
</dbReference>
<dbReference type="Proteomes" id="UP000182998">
    <property type="component" value="Unassembled WGS sequence"/>
</dbReference>
<dbReference type="InterPro" id="IPR002347">
    <property type="entry name" value="SDR_fam"/>
</dbReference>
<dbReference type="PATRIC" id="fig|451.8.peg.694"/>
<dbReference type="NCBIfam" id="NF006598">
    <property type="entry name" value="PRK09135.1"/>
    <property type="match status" value="1"/>
</dbReference>
<evidence type="ECO:0000313" key="4">
    <source>
        <dbReference type="EMBL" id="SCX92320.1"/>
    </source>
</evidence>
<dbReference type="InterPro" id="IPR036291">
    <property type="entry name" value="NAD(P)-bd_dom_sf"/>
</dbReference>
<dbReference type="Gene3D" id="3.40.50.720">
    <property type="entry name" value="NAD(P)-binding Rossmann-like Domain"/>
    <property type="match status" value="1"/>
</dbReference>
<dbReference type="RefSeq" id="WP_045098090.1">
    <property type="nucleotide sequence ID" value="NZ_CP020614.1"/>
</dbReference>
<evidence type="ECO:0000256" key="1">
    <source>
        <dbReference type="ARBA" id="ARBA00006484"/>
    </source>
</evidence>
<reference evidence="3" key="1">
    <citation type="submission" date="2014-09" db="EMBL/GenBank/DDBJ databases">
        <authorList>
            <person name="GOMEZ-VALERO Laura"/>
        </authorList>
    </citation>
    <scope>NUCLEOTIDE SEQUENCE</scope>
    <source>
        <strain evidence="3">ATCC33218</strain>
    </source>
</reference>
<dbReference type="OrthoDB" id="9793499at2"/>
<evidence type="ECO:0000313" key="6">
    <source>
        <dbReference type="Proteomes" id="UP000182998"/>
    </source>
</evidence>
<dbReference type="PANTHER" id="PTHR43639:SF1">
    <property type="entry name" value="SHORT-CHAIN DEHYDROGENASE_REDUCTASE FAMILY PROTEIN"/>
    <property type="match status" value="1"/>
</dbReference>
<dbReference type="PRINTS" id="PR00081">
    <property type="entry name" value="GDHRDH"/>
</dbReference>
<dbReference type="PRINTS" id="PR00080">
    <property type="entry name" value="SDRFAMILY"/>
</dbReference>
<dbReference type="PANTHER" id="PTHR43639">
    <property type="entry name" value="OXIDOREDUCTASE, SHORT-CHAIN DEHYDROGENASE/REDUCTASE FAMILY (AFU_ORTHOLOGUE AFUA_5G02870)"/>
    <property type="match status" value="1"/>
</dbReference>
<dbReference type="EMBL" id="FMVN01000002">
    <property type="protein sequence ID" value="SCX92320.1"/>
    <property type="molecule type" value="Genomic_DNA"/>
</dbReference>
<protein>
    <submittedName>
        <fullName evidence="3">Pteridine reductase</fullName>
    </submittedName>
</protein>
<organism evidence="3 5">
    <name type="scientific">Legionella micdadei</name>
    <name type="common">Tatlockia micdadei</name>
    <dbReference type="NCBI Taxonomy" id="451"/>
    <lineage>
        <taxon>Bacteria</taxon>
        <taxon>Pseudomonadati</taxon>
        <taxon>Pseudomonadota</taxon>
        <taxon>Gammaproteobacteria</taxon>
        <taxon>Legionellales</taxon>
        <taxon>Legionellaceae</taxon>
        <taxon>Legionella</taxon>
    </lineage>
</organism>
<dbReference type="Proteomes" id="UP000032414">
    <property type="component" value="Chromosome I"/>
</dbReference>
<reference evidence="5" key="2">
    <citation type="submission" date="2014-09" db="EMBL/GenBank/DDBJ databases">
        <authorList>
            <person name="Gomez-Valero L."/>
        </authorList>
    </citation>
    <scope>NUCLEOTIDE SEQUENCE [LARGE SCALE GENOMIC DNA]</scope>
    <source>
        <strain evidence="5">ATCC33218</strain>
    </source>
</reference>
<dbReference type="HOGENOM" id="CLU_010194_1_3_6"/>
<keyword evidence="2" id="KW-0560">Oxidoreductase</keyword>
<keyword evidence="6" id="KW-1185">Reference proteome</keyword>
<dbReference type="Pfam" id="PF13561">
    <property type="entry name" value="adh_short_C2"/>
    <property type="match status" value="1"/>
</dbReference>
<dbReference type="EMBL" id="LN614830">
    <property type="protein sequence ID" value="CEG59518.1"/>
    <property type="molecule type" value="Genomic_DNA"/>
</dbReference>
<sequence length="249" mass="26984">MNQANTQALKVALVTGAARRIGAAITEQLHQAGYSVIIHCRSSLAEAQSLAQNLNQKRPNSALVLPCDLCTHQAIEELISSATAWVGRLDVLVNNASIFSRTDLADFDDKGWSELFETNVKIPFQLSLAARPYLALQQGAIINITDIHADKPLKGYAVYCQTKAALVMQTKALAREFAPQIRVNAIAPGAIAWPEQGNVLSLEQKNEIINKTPLKRHGSPLFIAQAVLALIENPFITGQILNVDGGRSV</sequence>
<evidence type="ECO:0000313" key="5">
    <source>
        <dbReference type="Proteomes" id="UP000032414"/>
    </source>
</evidence>
<dbReference type="AlphaFoldDB" id="A0A098GAR5"/>
<accession>A0A098GAR5</accession>
<reference evidence="4 6" key="3">
    <citation type="submission" date="2016-10" db="EMBL/GenBank/DDBJ databases">
        <authorList>
            <person name="Varghese N."/>
            <person name="Submissions S."/>
        </authorList>
    </citation>
    <scope>NUCLEOTIDE SEQUENCE [LARGE SCALE GENOMIC DNA]</scope>
    <source>
        <strain evidence="4 6">ATCC 33218</strain>
    </source>
</reference>
<evidence type="ECO:0000256" key="2">
    <source>
        <dbReference type="ARBA" id="ARBA00023002"/>
    </source>
</evidence>
<dbReference type="STRING" id="451.B6N58_00705"/>
<proteinExistence type="inferred from homology"/>